<dbReference type="InterPro" id="IPR043749">
    <property type="entry name" value="DUF5694"/>
</dbReference>
<dbReference type="Pfam" id="PF18950">
    <property type="entry name" value="DUF5694"/>
    <property type="match status" value="1"/>
</dbReference>
<evidence type="ECO:0000313" key="2">
    <source>
        <dbReference type="EMBL" id="GGI51779.1"/>
    </source>
</evidence>
<name>A0A917JDL9_9SPHI</name>
<dbReference type="RefSeq" id="WP_188417893.1">
    <property type="nucleotide sequence ID" value="NZ_BMDO01000009.1"/>
</dbReference>
<reference evidence="2" key="2">
    <citation type="submission" date="2020-09" db="EMBL/GenBank/DDBJ databases">
        <authorList>
            <person name="Sun Q."/>
            <person name="Sedlacek I."/>
        </authorList>
    </citation>
    <scope>NUCLEOTIDE SEQUENCE</scope>
    <source>
        <strain evidence="2">CCM 8711</strain>
    </source>
</reference>
<proteinExistence type="predicted"/>
<accession>A0A917JDL9</accession>
<gene>
    <name evidence="2" type="ORF">GCM10011425_29910</name>
</gene>
<dbReference type="Proteomes" id="UP000662074">
    <property type="component" value="Unassembled WGS sequence"/>
</dbReference>
<keyword evidence="3" id="KW-1185">Reference proteome</keyword>
<comment type="caution">
    <text evidence="2">The sequence shown here is derived from an EMBL/GenBank/DDBJ whole genome shotgun (WGS) entry which is preliminary data.</text>
</comment>
<feature type="chain" id="PRO_5038070159" description="TraB/GumN family protein" evidence="1">
    <location>
        <begin position="19"/>
        <end position="282"/>
    </location>
</feature>
<evidence type="ECO:0000313" key="3">
    <source>
        <dbReference type="Proteomes" id="UP000662074"/>
    </source>
</evidence>
<sequence length="282" mass="32355">MKLKFLLLALLVAFQAQAQNNAVSQPKEILIIGTFHFENPGADLAKTDKFNVMTPAVQQELETMANKIGKFGADKFFVEWPYTSQGKLDTLYEKYKSNQLYDYLLQIWPKQTSERENEIYQLAFRAAKKGNTPRVYGIDVKMDLPFDSMMVAIDKAGQTPLKNEIFARLKTLEAAENARRKKYTLTQLLLMNNTSEYRKANYSAYVTLFNRAGALNNFKGADVVDVWYKRNLYMYSLVQKLTESKDKRVVVVLGSGHIALFKQLIDLDESFKVVELKDVLNK</sequence>
<organism evidence="2 3">
    <name type="scientific">Mucilaginibacter galii</name>
    <dbReference type="NCBI Taxonomy" id="2005073"/>
    <lineage>
        <taxon>Bacteria</taxon>
        <taxon>Pseudomonadati</taxon>
        <taxon>Bacteroidota</taxon>
        <taxon>Sphingobacteriia</taxon>
        <taxon>Sphingobacteriales</taxon>
        <taxon>Sphingobacteriaceae</taxon>
        <taxon>Mucilaginibacter</taxon>
    </lineage>
</organism>
<reference evidence="2" key="1">
    <citation type="journal article" date="2014" name="Int. J. Syst. Evol. Microbiol.">
        <title>Complete genome sequence of Corynebacterium casei LMG S-19264T (=DSM 44701T), isolated from a smear-ripened cheese.</title>
        <authorList>
            <consortium name="US DOE Joint Genome Institute (JGI-PGF)"/>
            <person name="Walter F."/>
            <person name="Albersmeier A."/>
            <person name="Kalinowski J."/>
            <person name="Ruckert C."/>
        </authorList>
    </citation>
    <scope>NUCLEOTIDE SEQUENCE</scope>
    <source>
        <strain evidence="2">CCM 8711</strain>
    </source>
</reference>
<evidence type="ECO:0008006" key="4">
    <source>
        <dbReference type="Google" id="ProtNLM"/>
    </source>
</evidence>
<dbReference type="EMBL" id="BMDO01000009">
    <property type="protein sequence ID" value="GGI51779.1"/>
    <property type="molecule type" value="Genomic_DNA"/>
</dbReference>
<feature type="signal peptide" evidence="1">
    <location>
        <begin position="1"/>
        <end position="18"/>
    </location>
</feature>
<evidence type="ECO:0000256" key="1">
    <source>
        <dbReference type="SAM" id="SignalP"/>
    </source>
</evidence>
<dbReference type="AlphaFoldDB" id="A0A917JDL9"/>
<keyword evidence="1" id="KW-0732">Signal</keyword>
<protein>
    <recommendedName>
        <fullName evidence="4">TraB/GumN family protein</fullName>
    </recommendedName>
</protein>